<dbReference type="PROSITE" id="PS50109">
    <property type="entry name" value="HIS_KIN"/>
    <property type="match status" value="1"/>
</dbReference>
<evidence type="ECO:0000256" key="7">
    <source>
        <dbReference type="ARBA" id="ARBA00022723"/>
    </source>
</evidence>
<evidence type="ECO:0000256" key="9">
    <source>
        <dbReference type="ARBA" id="ARBA00022777"/>
    </source>
</evidence>
<dbReference type="EMBL" id="CP022657">
    <property type="protein sequence ID" value="ASS74129.1"/>
    <property type="molecule type" value="Genomic_DNA"/>
</dbReference>
<keyword evidence="8 15" id="KW-0547">Nucleotide-binding</keyword>
<dbReference type="SUPFAM" id="SSF55785">
    <property type="entry name" value="PYP-like sensor domain (PAS domain)"/>
    <property type="match status" value="1"/>
</dbReference>
<keyword evidence="12 15" id="KW-0902">Two-component regulatory system</keyword>
<dbReference type="PANTHER" id="PTHR24421">
    <property type="entry name" value="NITRATE/NITRITE SENSOR PROTEIN NARX-RELATED"/>
    <property type="match status" value="1"/>
</dbReference>
<reference evidence="20 21" key="1">
    <citation type="journal article" date="2015" name="Int. J. Syst. Evol. Microbiol.">
        <title>Tumebacillus algifaecis sp. nov., isolated from decomposing algal scum.</title>
        <authorList>
            <person name="Wu Y.F."/>
            <person name="Zhang B."/>
            <person name="Xing P."/>
            <person name="Wu Q.L."/>
            <person name="Liu S.J."/>
        </authorList>
    </citation>
    <scope>NUCLEOTIDE SEQUENCE [LARGE SCALE GENOMIC DNA]</scope>
    <source>
        <strain evidence="20 21">THMBR28</strain>
    </source>
</reference>
<evidence type="ECO:0000256" key="17">
    <source>
        <dbReference type="PIRSR" id="PIRSR037432-51"/>
    </source>
</evidence>
<dbReference type="Proteomes" id="UP000214688">
    <property type="component" value="Chromosome"/>
</dbReference>
<keyword evidence="6 15" id="KW-0808">Transferase</keyword>
<evidence type="ECO:0000256" key="14">
    <source>
        <dbReference type="ARBA" id="ARBA00024827"/>
    </source>
</evidence>
<dbReference type="GO" id="GO:0005524">
    <property type="term" value="F:ATP binding"/>
    <property type="evidence" value="ECO:0007669"/>
    <property type="project" value="UniProtKB-KW"/>
</dbReference>
<dbReference type="NCBIfam" id="TIGR00229">
    <property type="entry name" value="sensory_box"/>
    <property type="match status" value="1"/>
</dbReference>
<keyword evidence="9 15" id="KW-0418">Kinase</keyword>
<keyword evidence="7 16" id="KW-0479">Metal-binding</keyword>
<evidence type="ECO:0000256" key="4">
    <source>
        <dbReference type="ARBA" id="ARBA00022490"/>
    </source>
</evidence>
<evidence type="ECO:0000256" key="1">
    <source>
        <dbReference type="ARBA" id="ARBA00000085"/>
    </source>
</evidence>
<dbReference type="OrthoDB" id="9781904at2"/>
<dbReference type="GO" id="GO:0000155">
    <property type="term" value="F:phosphorelay sensor kinase activity"/>
    <property type="evidence" value="ECO:0007669"/>
    <property type="project" value="InterPro"/>
</dbReference>
<evidence type="ECO:0000259" key="18">
    <source>
        <dbReference type="PROSITE" id="PS50109"/>
    </source>
</evidence>
<evidence type="ECO:0000256" key="15">
    <source>
        <dbReference type="PIRNR" id="PIRNR037432"/>
    </source>
</evidence>
<dbReference type="PRINTS" id="PR00344">
    <property type="entry name" value="BCTRLSENSOR"/>
</dbReference>
<dbReference type="GO" id="GO:0005737">
    <property type="term" value="C:cytoplasm"/>
    <property type="evidence" value="ECO:0007669"/>
    <property type="project" value="UniProtKB-SubCell"/>
</dbReference>
<evidence type="ECO:0000256" key="16">
    <source>
        <dbReference type="PIRSR" id="PIRSR037432-50"/>
    </source>
</evidence>
<feature type="binding site" evidence="16">
    <location>
        <position position="72"/>
    </location>
    <ligand>
        <name>[4Fe-4S] cluster</name>
        <dbReference type="ChEBI" id="CHEBI:49883"/>
    </ligand>
</feature>
<dbReference type="InterPro" id="IPR017203">
    <property type="entry name" value="Sig_transdc_His_kinase_NreB"/>
</dbReference>
<dbReference type="Gene3D" id="1.20.5.1930">
    <property type="match status" value="1"/>
</dbReference>
<dbReference type="GO" id="GO:0046983">
    <property type="term" value="F:protein dimerization activity"/>
    <property type="evidence" value="ECO:0007669"/>
    <property type="project" value="InterPro"/>
</dbReference>
<evidence type="ECO:0000256" key="8">
    <source>
        <dbReference type="ARBA" id="ARBA00022741"/>
    </source>
</evidence>
<gene>
    <name evidence="20" type="ORF">CIG75_03410</name>
</gene>
<dbReference type="Pfam" id="PF02518">
    <property type="entry name" value="HATPase_c"/>
    <property type="match status" value="1"/>
</dbReference>
<dbReference type="GO" id="GO:0051539">
    <property type="term" value="F:4 iron, 4 sulfur cluster binding"/>
    <property type="evidence" value="ECO:0007669"/>
    <property type="project" value="UniProtKB-KW"/>
</dbReference>
<dbReference type="InterPro" id="IPR050482">
    <property type="entry name" value="Sensor_HK_TwoCompSys"/>
</dbReference>
<dbReference type="InterPro" id="IPR003594">
    <property type="entry name" value="HATPase_dom"/>
</dbReference>
<keyword evidence="10 15" id="KW-0067">ATP-binding</keyword>
<dbReference type="Gene3D" id="3.30.565.10">
    <property type="entry name" value="Histidine kinase-like ATPase, C-terminal domain"/>
    <property type="match status" value="1"/>
</dbReference>
<dbReference type="PROSITE" id="PS50112">
    <property type="entry name" value="PAS"/>
    <property type="match status" value="1"/>
</dbReference>
<dbReference type="EC" id="2.7.13.3" evidence="15"/>
<name>A0A223CXN4_9BACL</name>
<evidence type="ECO:0000313" key="20">
    <source>
        <dbReference type="EMBL" id="ASS74129.1"/>
    </source>
</evidence>
<evidence type="ECO:0000313" key="21">
    <source>
        <dbReference type="Proteomes" id="UP000214688"/>
    </source>
</evidence>
<organism evidence="20 21">
    <name type="scientific">Tumebacillus algifaecis</name>
    <dbReference type="NCBI Taxonomy" id="1214604"/>
    <lineage>
        <taxon>Bacteria</taxon>
        <taxon>Bacillati</taxon>
        <taxon>Bacillota</taxon>
        <taxon>Bacilli</taxon>
        <taxon>Bacillales</taxon>
        <taxon>Alicyclobacillaceae</taxon>
        <taxon>Tumebacillus</taxon>
    </lineage>
</organism>
<dbReference type="SMART" id="SM00091">
    <property type="entry name" value="PAS"/>
    <property type="match status" value="1"/>
</dbReference>
<evidence type="ECO:0000256" key="12">
    <source>
        <dbReference type="ARBA" id="ARBA00023012"/>
    </source>
</evidence>
<accession>A0A223CXN4</accession>
<dbReference type="GO" id="GO:0005506">
    <property type="term" value="F:iron ion binding"/>
    <property type="evidence" value="ECO:0007669"/>
    <property type="project" value="InterPro"/>
</dbReference>
<keyword evidence="11 16" id="KW-0408">Iron</keyword>
<protein>
    <recommendedName>
        <fullName evidence="15">Sensor histidine kinase</fullName>
        <ecNumber evidence="15">2.7.13.3</ecNumber>
    </recommendedName>
</protein>
<dbReference type="InterPro" id="IPR000014">
    <property type="entry name" value="PAS"/>
</dbReference>
<dbReference type="InterPro" id="IPR004358">
    <property type="entry name" value="Sig_transdc_His_kin-like_C"/>
</dbReference>
<comment type="subcellular location">
    <subcellularLocation>
        <location evidence="2">Cytoplasm</location>
    </subcellularLocation>
</comment>
<feature type="modified residue" description="Phosphohistidine; by autocatalysis" evidence="17">
    <location>
        <position position="156"/>
    </location>
</feature>
<feature type="binding site" evidence="16">
    <location>
        <position position="60"/>
    </location>
    <ligand>
        <name>[4Fe-4S] cluster</name>
        <dbReference type="ChEBI" id="CHEBI:49883"/>
    </ligand>
</feature>
<dbReference type="PIRSF" id="PIRSF037432">
    <property type="entry name" value="STHK_NreB"/>
    <property type="match status" value="1"/>
</dbReference>
<comment type="PTM">
    <text evidence="17">Autophosphorylated.</text>
</comment>
<dbReference type="InterPro" id="IPR011712">
    <property type="entry name" value="Sig_transdc_His_kin_sub3_dim/P"/>
</dbReference>
<keyword evidence="21" id="KW-1185">Reference proteome</keyword>
<comment type="cofactor">
    <cofactor evidence="16">
        <name>[4Fe-4S] cluster</name>
        <dbReference type="ChEBI" id="CHEBI:49883"/>
    </cofactor>
    <text evidence="16">Binds 1 [4Fe-4S] cluster.</text>
</comment>
<keyword evidence="5 17" id="KW-0597">Phosphoprotein</keyword>
<feature type="domain" description="PAS" evidence="19">
    <location>
        <begin position="8"/>
        <end position="51"/>
    </location>
</feature>
<feature type="binding site" evidence="16">
    <location>
        <position position="57"/>
    </location>
    <ligand>
        <name>[4Fe-4S] cluster</name>
        <dbReference type="ChEBI" id="CHEBI:49883"/>
    </ligand>
</feature>
<evidence type="ECO:0000256" key="3">
    <source>
        <dbReference type="ARBA" id="ARBA00022485"/>
    </source>
</evidence>
<dbReference type="RefSeq" id="WP_094235388.1">
    <property type="nucleotide sequence ID" value="NZ_CP022657.1"/>
</dbReference>
<dbReference type="GO" id="GO:0016020">
    <property type="term" value="C:membrane"/>
    <property type="evidence" value="ECO:0007669"/>
    <property type="project" value="InterPro"/>
</dbReference>
<dbReference type="SMART" id="SM00387">
    <property type="entry name" value="HATPase_c"/>
    <property type="match status" value="1"/>
</dbReference>
<evidence type="ECO:0000256" key="2">
    <source>
        <dbReference type="ARBA" id="ARBA00004496"/>
    </source>
</evidence>
<evidence type="ECO:0000256" key="13">
    <source>
        <dbReference type="ARBA" id="ARBA00023014"/>
    </source>
</evidence>
<dbReference type="Pfam" id="PF07730">
    <property type="entry name" value="HisKA_3"/>
    <property type="match status" value="1"/>
</dbReference>
<comment type="function">
    <text evidence="14">Member of the two-component regulatory system NreB/NreC involved in the control of dissimilatory nitrate/nitrite reduction in response to oxygen. NreB functions as a direct oxygen sensor histidine kinase which is autophosphorylated, in the absence of oxygen, probably at the conserved histidine residue, and transfers its phosphate group probably to a conserved aspartate residue of NreC. NreB/NreC activates the expression of the nitrate (narGHJI) and nitrite (nir) reductase operons, as well as the putative nitrate transporter gene narT.</text>
</comment>
<evidence type="ECO:0000256" key="11">
    <source>
        <dbReference type="ARBA" id="ARBA00023004"/>
    </source>
</evidence>
<dbReference type="CDD" id="cd16917">
    <property type="entry name" value="HATPase_UhpB-NarQ-NarX-like"/>
    <property type="match status" value="1"/>
</dbReference>
<dbReference type="InterPro" id="IPR005467">
    <property type="entry name" value="His_kinase_dom"/>
</dbReference>
<dbReference type="PANTHER" id="PTHR24421:SF10">
    <property type="entry name" value="NITRATE_NITRITE SENSOR PROTEIN NARQ"/>
    <property type="match status" value="1"/>
</dbReference>
<feature type="binding site" evidence="16">
    <location>
        <position position="75"/>
    </location>
    <ligand>
        <name>[4Fe-4S] cluster</name>
        <dbReference type="ChEBI" id="CHEBI:49883"/>
    </ligand>
</feature>
<evidence type="ECO:0000259" key="19">
    <source>
        <dbReference type="PROSITE" id="PS50112"/>
    </source>
</evidence>
<dbReference type="AlphaFoldDB" id="A0A223CXN4"/>
<evidence type="ECO:0000256" key="6">
    <source>
        <dbReference type="ARBA" id="ARBA00022679"/>
    </source>
</evidence>
<sequence length="359" mass="39952">MKFPLTETTPFLESLFQNVSDGILVIDKDGAIIAANHAFEALSGYSTEELIHNLNLCQVCIGMATCSEDMTCVECFAKRQKMPSFEMFVRTKNGAQIPVAASSTRLPTDGLGALVLILRDITEQQRMERERHQRQLTNYVIQAQEEERKRISRDLHDGIGQALYSILVGLRVVNQLPLEPAYKEHLDEVQKLTSRTLEEVKSLSVELRPSALDDLGLVPAVRSYLKRFEETFGIETTLTVVGQRRRYATTVETALYRILQEAMTNSAKYADTDQLAITLTDQDDQIEICIEDSGVGFDPEHLRIKGTGLGLFGMRERASLLGGTVKIDSAPGAGTRIGVTIPLDEKGGPKHVHSFVDRR</sequence>
<feature type="domain" description="Histidine kinase" evidence="18">
    <location>
        <begin position="158"/>
        <end position="345"/>
    </location>
</feature>
<dbReference type="Pfam" id="PF13426">
    <property type="entry name" value="PAS_9"/>
    <property type="match status" value="1"/>
</dbReference>
<dbReference type="InterPro" id="IPR036890">
    <property type="entry name" value="HATPase_C_sf"/>
</dbReference>
<evidence type="ECO:0000256" key="10">
    <source>
        <dbReference type="ARBA" id="ARBA00022840"/>
    </source>
</evidence>
<keyword evidence="4" id="KW-0963">Cytoplasm</keyword>
<dbReference type="KEGG" id="tab:CIG75_03410"/>
<keyword evidence="3 16" id="KW-0004">4Fe-4S</keyword>
<dbReference type="InterPro" id="IPR035965">
    <property type="entry name" value="PAS-like_dom_sf"/>
</dbReference>
<keyword evidence="13 16" id="KW-0411">Iron-sulfur</keyword>
<evidence type="ECO:0000256" key="5">
    <source>
        <dbReference type="ARBA" id="ARBA00022553"/>
    </source>
</evidence>
<comment type="catalytic activity">
    <reaction evidence="1 15">
        <text>ATP + protein L-histidine = ADP + protein N-phospho-L-histidine.</text>
        <dbReference type="EC" id="2.7.13.3"/>
    </reaction>
</comment>
<dbReference type="Gene3D" id="3.30.450.20">
    <property type="entry name" value="PAS domain"/>
    <property type="match status" value="1"/>
</dbReference>
<proteinExistence type="predicted"/>
<dbReference type="CDD" id="cd00130">
    <property type="entry name" value="PAS"/>
    <property type="match status" value="1"/>
</dbReference>
<dbReference type="SUPFAM" id="SSF55874">
    <property type="entry name" value="ATPase domain of HSP90 chaperone/DNA topoisomerase II/histidine kinase"/>
    <property type="match status" value="1"/>
</dbReference>